<keyword evidence="2" id="KW-0813">Transport</keyword>
<sequence>MSEFFAMGGHGFYIWVSYAVTALCMIIEVIAVIRGKRTVERRLVRLASAPSRQ</sequence>
<dbReference type="InterPro" id="IPR052075">
    <property type="entry name" value="Heme_exporter_D"/>
</dbReference>
<dbReference type="GO" id="GO:1903607">
    <property type="term" value="P:cytochrome c biosynthetic process"/>
    <property type="evidence" value="ECO:0007669"/>
    <property type="project" value="TreeGrafter"/>
</dbReference>
<dbReference type="Pfam" id="PF04995">
    <property type="entry name" value="CcmD"/>
    <property type="match status" value="1"/>
</dbReference>
<keyword evidence="7 10" id="KW-1133">Transmembrane helix</keyword>
<dbReference type="AlphaFoldDB" id="A0A3B0ZU26"/>
<keyword evidence="3" id="KW-1003">Cell membrane</keyword>
<name>A0A3B0ZU26_9ZZZZ</name>
<keyword evidence="4" id="KW-0997">Cell inner membrane</keyword>
<dbReference type="PANTHER" id="PTHR37531">
    <property type="entry name" value="HEME EXPORTER PROTEIN D"/>
    <property type="match status" value="1"/>
</dbReference>
<evidence type="ECO:0000256" key="4">
    <source>
        <dbReference type="ARBA" id="ARBA00022519"/>
    </source>
</evidence>
<evidence type="ECO:0000256" key="5">
    <source>
        <dbReference type="ARBA" id="ARBA00022692"/>
    </source>
</evidence>
<dbReference type="InterPro" id="IPR007078">
    <property type="entry name" value="Haem_export_protD_CcmD"/>
</dbReference>
<dbReference type="NCBIfam" id="TIGR03141">
    <property type="entry name" value="cytochro_ccmD"/>
    <property type="match status" value="1"/>
</dbReference>
<accession>A0A3B0ZU26</accession>
<keyword evidence="5 10" id="KW-0812">Transmembrane</keyword>
<evidence type="ECO:0000256" key="8">
    <source>
        <dbReference type="ARBA" id="ARBA00023136"/>
    </source>
</evidence>
<reference evidence="11" key="1">
    <citation type="submission" date="2018-06" db="EMBL/GenBank/DDBJ databases">
        <authorList>
            <person name="Zhirakovskaya E."/>
        </authorList>
    </citation>
    <scope>NUCLEOTIDE SEQUENCE</scope>
</reference>
<dbReference type="GO" id="GO:0015886">
    <property type="term" value="P:heme transport"/>
    <property type="evidence" value="ECO:0007669"/>
    <property type="project" value="InterPro"/>
</dbReference>
<evidence type="ECO:0000256" key="2">
    <source>
        <dbReference type="ARBA" id="ARBA00022448"/>
    </source>
</evidence>
<evidence type="ECO:0000256" key="3">
    <source>
        <dbReference type="ARBA" id="ARBA00022475"/>
    </source>
</evidence>
<dbReference type="PANTHER" id="PTHR37531:SF1">
    <property type="entry name" value="HEME EXPORTER PROTEIN D"/>
    <property type="match status" value="1"/>
</dbReference>
<proteinExistence type="predicted"/>
<evidence type="ECO:0000256" key="6">
    <source>
        <dbReference type="ARBA" id="ARBA00022748"/>
    </source>
</evidence>
<keyword evidence="8 10" id="KW-0472">Membrane</keyword>
<dbReference type="GO" id="GO:0005886">
    <property type="term" value="C:plasma membrane"/>
    <property type="evidence" value="ECO:0007669"/>
    <property type="project" value="UniProtKB-SubCell"/>
</dbReference>
<evidence type="ECO:0000256" key="10">
    <source>
        <dbReference type="SAM" id="Phobius"/>
    </source>
</evidence>
<evidence type="ECO:0000313" key="11">
    <source>
        <dbReference type="EMBL" id="VAW92710.1"/>
    </source>
</evidence>
<feature type="transmembrane region" description="Helical" evidence="10">
    <location>
        <begin position="12"/>
        <end position="33"/>
    </location>
</feature>
<evidence type="ECO:0000256" key="9">
    <source>
        <dbReference type="ARBA" id="ARBA00032938"/>
    </source>
</evidence>
<evidence type="ECO:0000256" key="7">
    <source>
        <dbReference type="ARBA" id="ARBA00022989"/>
    </source>
</evidence>
<dbReference type="EMBL" id="UOFU01000004">
    <property type="protein sequence ID" value="VAW92710.1"/>
    <property type="molecule type" value="Genomic_DNA"/>
</dbReference>
<dbReference type="GO" id="GO:0017004">
    <property type="term" value="P:cytochrome complex assembly"/>
    <property type="evidence" value="ECO:0007669"/>
    <property type="project" value="UniProtKB-KW"/>
</dbReference>
<organism evidence="11">
    <name type="scientific">hydrothermal vent metagenome</name>
    <dbReference type="NCBI Taxonomy" id="652676"/>
    <lineage>
        <taxon>unclassified sequences</taxon>
        <taxon>metagenomes</taxon>
        <taxon>ecological metagenomes</taxon>
    </lineage>
</organism>
<evidence type="ECO:0000256" key="1">
    <source>
        <dbReference type="ARBA" id="ARBA00004377"/>
    </source>
</evidence>
<protein>
    <recommendedName>
        <fullName evidence="9">Cytochrome c-type biogenesis protein CcmD</fullName>
    </recommendedName>
</protein>
<gene>
    <name evidence="11" type="ORF">MNBD_GAMMA20-1946</name>
</gene>
<keyword evidence="6" id="KW-0201">Cytochrome c-type biogenesis</keyword>
<comment type="subcellular location">
    <subcellularLocation>
        <location evidence="1">Cell inner membrane</location>
        <topology evidence="1">Single-pass membrane protein</topology>
    </subcellularLocation>
</comment>